<dbReference type="AlphaFoldDB" id="A6KMN1"/>
<accession>A6KMN1</accession>
<evidence type="ECO:0000313" key="3">
    <source>
        <dbReference type="Proteomes" id="UP000234681"/>
    </source>
</evidence>
<feature type="compositionally biased region" description="Low complexity" evidence="1">
    <location>
        <begin position="24"/>
        <end position="38"/>
    </location>
</feature>
<proteinExistence type="predicted"/>
<dbReference type="EMBL" id="CH474068">
    <property type="protein sequence ID" value="EDL87861.1"/>
    <property type="molecule type" value="Genomic_DNA"/>
</dbReference>
<gene>
    <name evidence="2" type="ORF">rCG_40936</name>
</gene>
<feature type="compositionally biased region" description="Polar residues" evidence="1">
    <location>
        <begin position="49"/>
        <end position="59"/>
    </location>
</feature>
<sequence>MLTQPRAHKPTQPQALTAGGLAGPARVRPATARATPTTQKHTHREPTVGSKQARGTSSDPPEASRAPDTPRCTTMV</sequence>
<protein>
    <submittedName>
        <fullName evidence="2">RCG40936</fullName>
    </submittedName>
</protein>
<dbReference type="Proteomes" id="UP000234681">
    <property type="component" value="Chromosome 2"/>
</dbReference>
<reference evidence="3" key="1">
    <citation type="submission" date="2005-09" db="EMBL/GenBank/DDBJ databases">
        <authorList>
            <person name="Mural R.J."/>
            <person name="Li P.W."/>
            <person name="Adams M.D."/>
            <person name="Amanatides P.G."/>
            <person name="Baden-Tillson H."/>
            <person name="Barnstead M."/>
            <person name="Chin S.H."/>
            <person name="Dew I."/>
            <person name="Evans C.A."/>
            <person name="Ferriera S."/>
            <person name="Flanigan M."/>
            <person name="Fosler C."/>
            <person name="Glodek A."/>
            <person name="Gu Z."/>
            <person name="Holt R.A."/>
            <person name="Jennings D."/>
            <person name="Kraft C.L."/>
            <person name="Lu F."/>
            <person name="Nguyen T."/>
            <person name="Nusskern D.R."/>
            <person name="Pfannkoch C.M."/>
            <person name="Sitter C."/>
            <person name="Sutton G.G."/>
            <person name="Venter J.C."/>
            <person name="Wang Z."/>
            <person name="Woodage T."/>
            <person name="Zheng X.H."/>
            <person name="Zhong F."/>
        </authorList>
    </citation>
    <scope>NUCLEOTIDE SEQUENCE [LARGE SCALE GENOMIC DNA]</scope>
    <source>
        <strain>BN</strain>
        <strain evidence="3">Sprague-Dawley</strain>
    </source>
</reference>
<feature type="region of interest" description="Disordered" evidence="1">
    <location>
        <begin position="1"/>
        <end position="76"/>
    </location>
</feature>
<evidence type="ECO:0000256" key="1">
    <source>
        <dbReference type="SAM" id="MobiDB-lite"/>
    </source>
</evidence>
<name>A6KMN1_RAT</name>
<organism evidence="2 3">
    <name type="scientific">Rattus norvegicus</name>
    <name type="common">Rat</name>
    <dbReference type="NCBI Taxonomy" id="10116"/>
    <lineage>
        <taxon>Eukaryota</taxon>
        <taxon>Metazoa</taxon>
        <taxon>Chordata</taxon>
        <taxon>Craniata</taxon>
        <taxon>Vertebrata</taxon>
        <taxon>Euteleostomi</taxon>
        <taxon>Mammalia</taxon>
        <taxon>Eutheria</taxon>
        <taxon>Euarchontoglires</taxon>
        <taxon>Glires</taxon>
        <taxon>Rodentia</taxon>
        <taxon>Myomorpha</taxon>
        <taxon>Muroidea</taxon>
        <taxon>Muridae</taxon>
        <taxon>Murinae</taxon>
        <taxon>Rattus</taxon>
    </lineage>
</organism>
<evidence type="ECO:0000313" key="2">
    <source>
        <dbReference type="EMBL" id="EDL87861.1"/>
    </source>
</evidence>